<dbReference type="InterPro" id="IPR016137">
    <property type="entry name" value="RGS"/>
</dbReference>
<dbReference type="AlphaFoldDB" id="X6MU69"/>
<evidence type="ECO:0000313" key="3">
    <source>
        <dbReference type="Proteomes" id="UP000023152"/>
    </source>
</evidence>
<organism evidence="2 3">
    <name type="scientific">Reticulomyxa filosa</name>
    <dbReference type="NCBI Taxonomy" id="46433"/>
    <lineage>
        <taxon>Eukaryota</taxon>
        <taxon>Sar</taxon>
        <taxon>Rhizaria</taxon>
        <taxon>Retaria</taxon>
        <taxon>Foraminifera</taxon>
        <taxon>Monothalamids</taxon>
        <taxon>Reticulomyxidae</taxon>
        <taxon>Reticulomyxa</taxon>
    </lineage>
</organism>
<dbReference type="Gene3D" id="1.10.167.10">
    <property type="entry name" value="Regulator of G-protein Signalling 4, domain 2"/>
    <property type="match status" value="1"/>
</dbReference>
<accession>X6MU69</accession>
<dbReference type="SUPFAM" id="SSF48097">
    <property type="entry name" value="Regulator of G-protein signaling, RGS"/>
    <property type="match status" value="1"/>
</dbReference>
<protein>
    <recommendedName>
        <fullName evidence="1">RGS domain-containing protein</fullName>
    </recommendedName>
</protein>
<gene>
    <name evidence="2" type="ORF">RFI_20109</name>
</gene>
<feature type="non-terminal residue" evidence="2">
    <location>
        <position position="1"/>
    </location>
</feature>
<dbReference type="InterPro" id="IPR044926">
    <property type="entry name" value="RGS_subdomain_2"/>
</dbReference>
<keyword evidence="3" id="KW-1185">Reference proteome</keyword>
<comment type="caution">
    <text evidence="2">The sequence shown here is derived from an EMBL/GenBank/DDBJ whole genome shotgun (WGS) entry which is preliminary data.</text>
</comment>
<dbReference type="Pfam" id="PF00615">
    <property type="entry name" value="RGS"/>
    <property type="match status" value="1"/>
</dbReference>
<sequence>LKKGKRSNIRKQLSQLFKIEPLNSAADAGHAASQQDDKKVQLSPINEDAEKQAPEIGIQTVLADWDGFQLFMQHVTTEFSMENLLAIVELTQFQQYYHFDRVKVDAEEANSSDTFVELPLDKIPHSAIVYDKNLNIQQKCVELCEKYVLAGSIHELNISYKTRKYLTDLYNEQFSSKTVSECSFAFDKVIQELCSVILDSFWRFRDTHIFQEWASKKYT</sequence>
<evidence type="ECO:0000259" key="1">
    <source>
        <dbReference type="Pfam" id="PF00615"/>
    </source>
</evidence>
<proteinExistence type="predicted"/>
<dbReference type="InterPro" id="IPR036305">
    <property type="entry name" value="RGS_sf"/>
</dbReference>
<evidence type="ECO:0000313" key="2">
    <source>
        <dbReference type="EMBL" id="ETO17221.1"/>
    </source>
</evidence>
<reference evidence="2 3" key="1">
    <citation type="journal article" date="2013" name="Curr. Biol.">
        <title>The Genome of the Foraminiferan Reticulomyxa filosa.</title>
        <authorList>
            <person name="Glockner G."/>
            <person name="Hulsmann N."/>
            <person name="Schleicher M."/>
            <person name="Noegel A.A."/>
            <person name="Eichinger L."/>
            <person name="Gallinger C."/>
            <person name="Pawlowski J."/>
            <person name="Sierra R."/>
            <person name="Euteneuer U."/>
            <person name="Pillet L."/>
            <person name="Moustafa A."/>
            <person name="Platzer M."/>
            <person name="Groth M."/>
            <person name="Szafranski K."/>
            <person name="Schliwa M."/>
        </authorList>
    </citation>
    <scope>NUCLEOTIDE SEQUENCE [LARGE SCALE GENOMIC DNA]</scope>
</reference>
<dbReference type="Proteomes" id="UP000023152">
    <property type="component" value="Unassembled WGS sequence"/>
</dbReference>
<feature type="domain" description="RGS" evidence="1">
    <location>
        <begin position="59"/>
        <end position="212"/>
    </location>
</feature>
<name>X6MU69_RETFI</name>
<dbReference type="EMBL" id="ASPP01017079">
    <property type="protein sequence ID" value="ETO17221.1"/>
    <property type="molecule type" value="Genomic_DNA"/>
</dbReference>